<dbReference type="InterPro" id="IPR044801">
    <property type="entry name" value="Filamin"/>
</dbReference>
<dbReference type="InterPro" id="IPR001298">
    <property type="entry name" value="Filamin/ABP280_rpt"/>
</dbReference>
<dbReference type="SUPFAM" id="SSF50729">
    <property type="entry name" value="PH domain-like"/>
    <property type="match status" value="1"/>
</dbReference>
<feature type="compositionally biased region" description="Basic and acidic residues" evidence="3">
    <location>
        <begin position="697"/>
        <end position="707"/>
    </location>
</feature>
<organism evidence="5 6">
    <name type="scientific">Cafeteria roenbergensis</name>
    <name type="common">Marine flagellate</name>
    <dbReference type="NCBI Taxonomy" id="33653"/>
    <lineage>
        <taxon>Eukaryota</taxon>
        <taxon>Sar</taxon>
        <taxon>Stramenopiles</taxon>
        <taxon>Bigyra</taxon>
        <taxon>Opalozoa</taxon>
        <taxon>Bicosoecida</taxon>
        <taxon>Cafeteriaceae</taxon>
        <taxon>Cafeteria</taxon>
    </lineage>
</organism>
<keyword evidence="1" id="KW-0677">Repeat</keyword>
<dbReference type="GO" id="GO:0051015">
    <property type="term" value="F:actin filament binding"/>
    <property type="evidence" value="ECO:0007669"/>
    <property type="project" value="InterPro"/>
</dbReference>
<evidence type="ECO:0000313" key="5">
    <source>
        <dbReference type="EMBL" id="KAA0149822.1"/>
    </source>
</evidence>
<evidence type="ECO:0000259" key="4">
    <source>
        <dbReference type="PROSITE" id="PS50003"/>
    </source>
</evidence>
<feature type="compositionally biased region" description="Pro residues" evidence="3">
    <location>
        <begin position="601"/>
        <end position="621"/>
    </location>
</feature>
<dbReference type="AlphaFoldDB" id="A0A5A8C9N6"/>
<dbReference type="SMART" id="SM00557">
    <property type="entry name" value="IG_FLMN"/>
    <property type="match status" value="2"/>
</dbReference>
<dbReference type="InterPro" id="IPR001849">
    <property type="entry name" value="PH_domain"/>
</dbReference>
<evidence type="ECO:0000256" key="3">
    <source>
        <dbReference type="SAM" id="MobiDB-lite"/>
    </source>
</evidence>
<feature type="compositionally biased region" description="Low complexity" evidence="3">
    <location>
        <begin position="586"/>
        <end position="600"/>
    </location>
</feature>
<feature type="region of interest" description="Disordered" evidence="3">
    <location>
        <begin position="279"/>
        <end position="301"/>
    </location>
</feature>
<feature type="region of interest" description="Disordered" evidence="3">
    <location>
        <begin position="783"/>
        <end position="816"/>
    </location>
</feature>
<dbReference type="Gene3D" id="2.30.29.30">
    <property type="entry name" value="Pleckstrin-homology domain (PH domain)/Phosphotyrosine-binding domain (PTB)"/>
    <property type="match status" value="1"/>
</dbReference>
<reference evidence="5 6" key="1">
    <citation type="submission" date="2019-07" db="EMBL/GenBank/DDBJ databases">
        <title>Genomes of Cafeteria roenbergensis.</title>
        <authorList>
            <person name="Fischer M.G."/>
            <person name="Hackl T."/>
            <person name="Roman M."/>
        </authorList>
    </citation>
    <scope>NUCLEOTIDE SEQUENCE [LARGE SCALE GENOMIC DNA]</scope>
    <source>
        <strain evidence="5 6">BVI</strain>
    </source>
</reference>
<protein>
    <recommendedName>
        <fullName evidence="4">PH domain-containing protein</fullName>
    </recommendedName>
</protein>
<proteinExistence type="predicted"/>
<sequence length="1092" mass="112900">MASFYPGTPSSAAFGTGSPYHGGGAAYGTPGRYGPAAGMGMGEYHDEAHDDGYGFAPPMMDVAGHPLDEAKSRELTKIRHLMDEMDQHVGSTAQRIDSALGRPVFRAQDDGTMVPVGRAEGMARSRGSYRVFEIDPSTLPIKEGVMRIKTGRRAGFIGVRKYWPERVAHVSPHGELMLFESEDSSSPILTIQLGAGTQAEPDRESHKGAGVAFTFKLVMQGGEEHLISCDTEMERDLWLATIQAVARLEQEVINHNDQVHRAEMEGGAAMAGMMADAGYHEEEQDEAAAAAEAEQREAERAAREDFATRHVAYGAGITHGTRGEQTDFTVELQDEAGQPSEDLFQARLLSATLASSSLELDLVLEDAGDGRAVCYYTPPQTGQYELSIMVDGCPINGSPFEIEVDPAPTAPGMCLLEGDGMHTARVGDVNTIVIIARDQFKEQRAEGGDKWAVDFEGPARLLEVVDNGDGTYAVQYEVDLAHDAITSGGRRPPQLEVHIALLDPRYDRLTVDPAHPYGRPLKNMPLTPTIFDAGTNSALSASQLAAIAPAILSATAAHAARSGAAPSTPARAQGSRLPIGPPPSGAAPAPAQASSAGSAAAPPPPPPAAAGNPRPPPPHPPAADADAPSGGGGGGGGAASSASSRPPPTPQRADAMLAALRTRLADAEAETESARAEAAEAVSARYAAEDALAAAQDRAKAAEEKAAEATARAEAAERRAAAAEEASARADGSNAEAQHIASQLTEQSNRLESFAHELEARQRALDKREAALRAEEDALAAGDRAATAASAGASPQAAGAHGRQAAPAGERAHTAAPSIDASLLEQARVAAEGGVREDGSLVLPTGGDASTAAGRPLVPGGGPASLASGPARSLDTAAMMASTYTGAAGPGDAGGEDDEGADDAHHSPSRAPDAGASAGAGAGAGAGAASMDSAAAAAAADAPTDLFTPEALALIEQYRDPLAALLHHYSKGADRISAGQFVRLLKDYDVVATFTTSKEVRAVFAAAAAAHGLDDVPEGEKIRLGFAAFVEAIGRLALVALGRDMYADMYPTMVKKLEVVLVVWTLGSQDKLDEIKAASRKRRGKARTADDE</sequence>
<feature type="region of interest" description="Disordered" evidence="3">
    <location>
        <begin position="562"/>
        <end position="652"/>
    </location>
</feature>
<dbReference type="PROSITE" id="PS50003">
    <property type="entry name" value="PH_DOMAIN"/>
    <property type="match status" value="1"/>
</dbReference>
<dbReference type="SUPFAM" id="SSF81296">
    <property type="entry name" value="E set domains"/>
    <property type="match status" value="2"/>
</dbReference>
<dbReference type="Pfam" id="PF00169">
    <property type="entry name" value="PH"/>
    <property type="match status" value="1"/>
</dbReference>
<name>A0A5A8C9N6_CAFRO</name>
<dbReference type="Gene3D" id="2.60.40.10">
    <property type="entry name" value="Immunoglobulins"/>
    <property type="match status" value="2"/>
</dbReference>
<feature type="compositionally biased region" description="Basic and acidic residues" evidence="3">
    <location>
        <begin position="714"/>
        <end position="728"/>
    </location>
</feature>
<feature type="region of interest" description="Disordered" evidence="3">
    <location>
        <begin position="885"/>
        <end position="923"/>
    </location>
</feature>
<dbReference type="InterPro" id="IPR014756">
    <property type="entry name" value="Ig_E-set"/>
</dbReference>
<dbReference type="PANTHER" id="PTHR38537:SF8">
    <property type="entry name" value="FILAMIN-A"/>
    <property type="match status" value="1"/>
</dbReference>
<feature type="domain" description="PH" evidence="4">
    <location>
        <begin position="139"/>
        <end position="247"/>
    </location>
</feature>
<feature type="region of interest" description="Disordered" evidence="3">
    <location>
        <begin position="838"/>
        <end position="870"/>
    </location>
</feature>
<dbReference type="EMBL" id="VLTN01000039">
    <property type="protein sequence ID" value="KAA0149822.1"/>
    <property type="molecule type" value="Genomic_DNA"/>
</dbReference>
<dbReference type="InterPro" id="IPR017868">
    <property type="entry name" value="Filamin/ABP280_repeat-like"/>
</dbReference>
<evidence type="ECO:0000256" key="2">
    <source>
        <dbReference type="PROSITE-ProRule" id="PRU00087"/>
    </source>
</evidence>
<dbReference type="InterPro" id="IPR013783">
    <property type="entry name" value="Ig-like_fold"/>
</dbReference>
<dbReference type="CDD" id="cd00821">
    <property type="entry name" value="PH"/>
    <property type="match status" value="1"/>
</dbReference>
<comment type="caution">
    <text evidence="5">The sequence shown here is derived from an EMBL/GenBank/DDBJ whole genome shotgun (WGS) entry which is preliminary data.</text>
</comment>
<feature type="compositionally biased region" description="Low complexity" evidence="3">
    <location>
        <begin position="783"/>
        <end position="809"/>
    </location>
</feature>
<evidence type="ECO:0000313" key="6">
    <source>
        <dbReference type="Proteomes" id="UP000323011"/>
    </source>
</evidence>
<feature type="repeat" description="Filamin" evidence="2">
    <location>
        <begin position="302"/>
        <end position="404"/>
    </location>
</feature>
<feature type="region of interest" description="Disordered" evidence="3">
    <location>
        <begin position="697"/>
        <end position="743"/>
    </location>
</feature>
<dbReference type="GO" id="GO:0030036">
    <property type="term" value="P:actin cytoskeleton organization"/>
    <property type="evidence" value="ECO:0007669"/>
    <property type="project" value="InterPro"/>
</dbReference>
<dbReference type="SMART" id="SM00233">
    <property type="entry name" value="PH"/>
    <property type="match status" value="1"/>
</dbReference>
<keyword evidence="6" id="KW-1185">Reference proteome</keyword>
<feature type="compositionally biased region" description="Gly residues" evidence="3">
    <location>
        <begin position="629"/>
        <end position="638"/>
    </location>
</feature>
<dbReference type="PROSITE" id="PS50194">
    <property type="entry name" value="FILAMIN_REPEAT"/>
    <property type="match status" value="1"/>
</dbReference>
<accession>A0A5A8C9N6</accession>
<dbReference type="Pfam" id="PF00630">
    <property type="entry name" value="Filamin"/>
    <property type="match status" value="2"/>
</dbReference>
<gene>
    <name evidence="5" type="ORF">FNF29_05648</name>
</gene>
<dbReference type="Proteomes" id="UP000323011">
    <property type="component" value="Unassembled WGS sequence"/>
</dbReference>
<evidence type="ECO:0000256" key="1">
    <source>
        <dbReference type="ARBA" id="ARBA00022737"/>
    </source>
</evidence>
<dbReference type="InterPro" id="IPR011993">
    <property type="entry name" value="PH-like_dom_sf"/>
</dbReference>
<dbReference type="PANTHER" id="PTHR38537">
    <property type="entry name" value="JITTERBUG, ISOFORM N"/>
    <property type="match status" value="1"/>
</dbReference>